<reference evidence="1" key="2">
    <citation type="submission" date="2012-06" db="EMBL/GenBank/DDBJ databases">
        <authorList>
            <person name="Yu Y."/>
            <person name="Currie J."/>
            <person name="Lomeli R."/>
            <person name="Angelova A."/>
            <person name="Collura K."/>
            <person name="Wissotski M."/>
            <person name="Campos D."/>
            <person name="Kudrna D."/>
            <person name="Golser W."/>
            <person name="Ashely E."/>
            <person name="Descour A."/>
            <person name="Fernandes J."/>
            <person name="Soderlund C."/>
            <person name="Walbot V."/>
        </authorList>
    </citation>
    <scope>NUCLEOTIDE SEQUENCE</scope>
    <source>
        <strain evidence="1">B73</strain>
    </source>
</reference>
<dbReference type="PROSITE" id="PS51257">
    <property type="entry name" value="PROKAR_LIPOPROTEIN"/>
    <property type="match status" value="1"/>
</dbReference>
<dbReference type="AlphaFoldDB" id="C0PP17"/>
<evidence type="ECO:0000313" key="1">
    <source>
        <dbReference type="EMBL" id="ACN36933.1"/>
    </source>
</evidence>
<name>C0PP17_MAIZE</name>
<dbReference type="EMBL" id="BT070036">
    <property type="protein sequence ID" value="ACN36933.1"/>
    <property type="molecule type" value="mRNA"/>
</dbReference>
<proteinExistence type="evidence at transcript level"/>
<accession>C0PP17</accession>
<sequence>MQGKEKLACTTWYCHNVLSGCNSCVLHHVMLIYCICYPRWWPVSEHRSPEDVLNWKWTPVM</sequence>
<protein>
    <submittedName>
        <fullName evidence="1">Uncharacterized protein</fullName>
    </submittedName>
</protein>
<organism evidence="1">
    <name type="scientific">Zea mays</name>
    <name type="common">Maize</name>
    <dbReference type="NCBI Taxonomy" id="4577"/>
    <lineage>
        <taxon>Eukaryota</taxon>
        <taxon>Viridiplantae</taxon>
        <taxon>Streptophyta</taxon>
        <taxon>Embryophyta</taxon>
        <taxon>Tracheophyta</taxon>
        <taxon>Spermatophyta</taxon>
        <taxon>Magnoliopsida</taxon>
        <taxon>Liliopsida</taxon>
        <taxon>Poales</taxon>
        <taxon>Poaceae</taxon>
        <taxon>PACMAD clade</taxon>
        <taxon>Panicoideae</taxon>
        <taxon>Andropogonodae</taxon>
        <taxon>Andropogoneae</taxon>
        <taxon>Tripsacinae</taxon>
        <taxon>Zea</taxon>
    </lineage>
</organism>
<reference evidence="1" key="1">
    <citation type="journal article" date="2009" name="PLoS Genet.">
        <title>Sequencing, mapping, and analysis of 27,455 maize full-length cDNAs.</title>
        <authorList>
            <person name="Soderlund C."/>
            <person name="Descour A."/>
            <person name="Kudrna D."/>
            <person name="Bomhoff M."/>
            <person name="Boyd L."/>
            <person name="Currie J."/>
            <person name="Angelova A."/>
            <person name="Collura K."/>
            <person name="Wissotski M."/>
            <person name="Ashley E."/>
            <person name="Morrow D."/>
            <person name="Fernandes J."/>
            <person name="Walbot V."/>
            <person name="Yu Y."/>
        </authorList>
    </citation>
    <scope>NUCLEOTIDE SEQUENCE</scope>
    <source>
        <strain evidence="1">B73</strain>
    </source>
</reference>